<name>A0A2N3LMP5_9BACI</name>
<sequence length="153" mass="18144">MNWNGKDIELYLKEKQFIDTAIVPLIPVSLGENLKQSASQGEFISLLTLHLERQFRGRMLLLPPITYLLETDEARKLNLLHEWEEKIKESDFAHVFYITSDSFWRDKNESFSDDVIWLPSIPLENMEEQFKHSILEDQVKQLINIIVQKWQNI</sequence>
<dbReference type="OrthoDB" id="2678750at2"/>
<comment type="caution">
    <text evidence="1">The sequence shown here is derived from an EMBL/GenBank/DDBJ whole genome shotgun (WGS) entry which is preliminary data.</text>
</comment>
<dbReference type="Proteomes" id="UP000233440">
    <property type="component" value="Unassembled WGS sequence"/>
</dbReference>
<dbReference type="EMBL" id="PIQO01000003">
    <property type="protein sequence ID" value="PKR85898.1"/>
    <property type="molecule type" value="Genomic_DNA"/>
</dbReference>
<accession>A0A2N3LMP5</accession>
<organism evidence="1 2">
    <name type="scientific">Heyndrickxia camelliae</name>
    <dbReference type="NCBI Taxonomy" id="1707093"/>
    <lineage>
        <taxon>Bacteria</taxon>
        <taxon>Bacillati</taxon>
        <taxon>Bacillota</taxon>
        <taxon>Bacilli</taxon>
        <taxon>Bacillales</taxon>
        <taxon>Bacillaceae</taxon>
        <taxon>Heyndrickxia</taxon>
    </lineage>
</organism>
<dbReference type="InterPro" id="IPR019615">
    <property type="entry name" value="DUF2487"/>
</dbReference>
<gene>
    <name evidence="1" type="ORF">CWO92_05870</name>
</gene>
<evidence type="ECO:0000313" key="1">
    <source>
        <dbReference type="EMBL" id="PKR85898.1"/>
    </source>
</evidence>
<reference evidence="1 2" key="1">
    <citation type="submission" date="2017-11" db="EMBL/GenBank/DDBJ databases">
        <title>Bacillus camelliae sp. nov., isolated from pu'er tea.</title>
        <authorList>
            <person name="Niu L."/>
        </authorList>
    </citation>
    <scope>NUCLEOTIDE SEQUENCE [LARGE SCALE GENOMIC DNA]</scope>
    <source>
        <strain evidence="1 2">7578-1</strain>
    </source>
</reference>
<proteinExistence type="predicted"/>
<dbReference type="AlphaFoldDB" id="A0A2N3LMP5"/>
<dbReference type="Pfam" id="PF10673">
    <property type="entry name" value="DUF2487"/>
    <property type="match status" value="1"/>
</dbReference>
<evidence type="ECO:0000313" key="2">
    <source>
        <dbReference type="Proteomes" id="UP000233440"/>
    </source>
</evidence>
<keyword evidence="2" id="KW-1185">Reference proteome</keyword>
<protein>
    <submittedName>
        <fullName evidence="1">DUF2487 domain-containing protein</fullName>
    </submittedName>
</protein>
<dbReference type="RefSeq" id="WP_101353269.1">
    <property type="nucleotide sequence ID" value="NZ_PIQO01000003.1"/>
</dbReference>